<dbReference type="Pfam" id="PF13620">
    <property type="entry name" value="CarboxypepD_reg"/>
    <property type="match status" value="1"/>
</dbReference>
<sequence>MKCIIAAFFCLTAFVSSAQNLHLKIINPAQQPVPFATVTLFPEKDSTQKSTNRSDAAGMTNFTLAPGTYQARVSSVGYININQMIVVEQATELTLTLQPETKALKGVTIVASKPLVRQEDDKTIVDPEPLVPASTNAYELLEKTPGVFADQNGNVFLSSTSAAAIFINGREQRMSAADIATMLKSLPPNAIASIEVLRTPSARYDASGGGGIINIILKKGVRIGMTGSVNLGMNQGRYGNQFAGLTLNNNNRKWSSFANLQYNHRNNYEQLNTDRVFGGDTLLRQAARTSYPAQSVYAAFGTTFSPNKRVDLSYDGRITLNQSDNRSTNLSVIEAGNTKNQLAKNIADVTTGNKGLVLVQGLSAKLKGRKEGDEWTTDLSYTLLPSSLHQDFLTTYLLPQRPALPANGKQERGVQQFQAQTNLVHKIAGGIRLETGLKTTNIWLDSKADFAYTINGNMVPDKLRTNRYRYDEHIHAGYLQGSKNLKGIVVKAGARVEHTRMEGRQQVPYDTAFRIQRTDAFPYVYLSRNLMRIAGYDLKAYLVYRRTINRPAYEYLNPAPKVIDPYLYESGNPALRPQFTQNFEANVSVDERPIIAVGVNNTKDIFSQVVYQADTSSALTYRTYDNLGTNKEIYFRALGAIPPGKRYFFVAGVQYNHNLYAGLYETKPLSFSRASWTVFTFHSFKINKLTTLNMNGFARFKGQLQFYELGSFGALNFSLNRQLLQKKMTLGFSINDVFFTNNNSFVLRQGSINAKGYRENDSRRFGITLRYNFGLRKKEENGLMNMMTAEPNTTGN</sequence>
<organism evidence="4 5">
    <name type="scientific">Cnuella takakiae</name>
    <dbReference type="NCBI Taxonomy" id="1302690"/>
    <lineage>
        <taxon>Bacteria</taxon>
        <taxon>Pseudomonadati</taxon>
        <taxon>Bacteroidota</taxon>
        <taxon>Chitinophagia</taxon>
        <taxon>Chitinophagales</taxon>
        <taxon>Chitinophagaceae</taxon>
        <taxon>Cnuella</taxon>
    </lineage>
</organism>
<keyword evidence="1" id="KW-0732">Signal</keyword>
<name>A0A1M4XTS4_9BACT</name>
<dbReference type="SUPFAM" id="SSF49464">
    <property type="entry name" value="Carboxypeptidase regulatory domain-like"/>
    <property type="match status" value="1"/>
</dbReference>
<evidence type="ECO:0000259" key="2">
    <source>
        <dbReference type="Pfam" id="PF07715"/>
    </source>
</evidence>
<dbReference type="SUPFAM" id="SSF56935">
    <property type="entry name" value="Porins"/>
    <property type="match status" value="1"/>
</dbReference>
<dbReference type="Proteomes" id="UP000184368">
    <property type="component" value="Unassembled WGS sequence"/>
</dbReference>
<dbReference type="Pfam" id="PF14905">
    <property type="entry name" value="OMP_b-brl_3"/>
    <property type="match status" value="1"/>
</dbReference>
<dbReference type="InterPro" id="IPR012910">
    <property type="entry name" value="Plug_dom"/>
</dbReference>
<dbReference type="STRING" id="1302690.BUE76_14385"/>
<dbReference type="InterPro" id="IPR041700">
    <property type="entry name" value="OMP_b-brl_3"/>
</dbReference>
<feature type="signal peptide" evidence="1">
    <location>
        <begin position="1"/>
        <end position="18"/>
    </location>
</feature>
<dbReference type="InterPro" id="IPR037066">
    <property type="entry name" value="Plug_dom_sf"/>
</dbReference>
<evidence type="ECO:0000256" key="1">
    <source>
        <dbReference type="SAM" id="SignalP"/>
    </source>
</evidence>
<feature type="chain" id="PRO_5012657471" evidence="1">
    <location>
        <begin position="19"/>
        <end position="796"/>
    </location>
</feature>
<dbReference type="PANTHER" id="PTHR40980:SF4">
    <property type="entry name" value="TONB-DEPENDENT RECEPTOR-LIKE BETA-BARREL DOMAIN-CONTAINING PROTEIN"/>
    <property type="match status" value="1"/>
</dbReference>
<protein>
    <submittedName>
        <fullName evidence="4">Outer membrane receptor proteins, mostly Fe transport</fullName>
    </submittedName>
</protein>
<dbReference type="Pfam" id="PF07715">
    <property type="entry name" value="Plug"/>
    <property type="match status" value="1"/>
</dbReference>
<keyword evidence="5" id="KW-1185">Reference proteome</keyword>
<feature type="domain" description="TonB-dependent receptor plug" evidence="2">
    <location>
        <begin position="134"/>
        <end position="212"/>
    </location>
</feature>
<evidence type="ECO:0000259" key="3">
    <source>
        <dbReference type="Pfam" id="PF14905"/>
    </source>
</evidence>
<evidence type="ECO:0000313" key="4">
    <source>
        <dbReference type="EMBL" id="SHE96977.1"/>
    </source>
</evidence>
<dbReference type="RefSeq" id="WP_073041555.1">
    <property type="nucleotide sequence ID" value="NZ_FQUO01000004.1"/>
</dbReference>
<dbReference type="OrthoDB" id="905812at2"/>
<gene>
    <name evidence="4" type="ORF">SAMN05444008_10441</name>
</gene>
<dbReference type="Gene3D" id="2.60.40.1120">
    <property type="entry name" value="Carboxypeptidase-like, regulatory domain"/>
    <property type="match status" value="1"/>
</dbReference>
<dbReference type="EMBL" id="FQUO01000004">
    <property type="protein sequence ID" value="SHE96977.1"/>
    <property type="molecule type" value="Genomic_DNA"/>
</dbReference>
<evidence type="ECO:0000313" key="5">
    <source>
        <dbReference type="Proteomes" id="UP000184368"/>
    </source>
</evidence>
<dbReference type="AlphaFoldDB" id="A0A1M4XTS4"/>
<keyword evidence="4" id="KW-0675">Receptor</keyword>
<proteinExistence type="predicted"/>
<dbReference type="PANTHER" id="PTHR40980">
    <property type="entry name" value="PLUG DOMAIN-CONTAINING PROTEIN"/>
    <property type="match status" value="1"/>
</dbReference>
<dbReference type="InterPro" id="IPR008969">
    <property type="entry name" value="CarboxyPept-like_regulatory"/>
</dbReference>
<dbReference type="Gene3D" id="2.170.130.10">
    <property type="entry name" value="TonB-dependent receptor, plug domain"/>
    <property type="match status" value="1"/>
</dbReference>
<feature type="domain" description="Outer membrane protein beta-barrel" evidence="3">
    <location>
        <begin position="369"/>
        <end position="771"/>
    </location>
</feature>
<accession>A0A1M4XTS4</accession>
<reference evidence="4 5" key="1">
    <citation type="submission" date="2016-11" db="EMBL/GenBank/DDBJ databases">
        <authorList>
            <person name="Jaros S."/>
            <person name="Januszkiewicz K."/>
            <person name="Wedrychowicz H."/>
        </authorList>
    </citation>
    <scope>NUCLEOTIDE SEQUENCE [LARGE SCALE GENOMIC DNA]</scope>
    <source>
        <strain evidence="4 5">DSM 26897</strain>
    </source>
</reference>